<dbReference type="CDD" id="cd16659">
    <property type="entry name" value="RING-Ubox_Emp"/>
    <property type="match status" value="1"/>
</dbReference>
<evidence type="ECO:0000256" key="4">
    <source>
        <dbReference type="ARBA" id="ARBA00022490"/>
    </source>
</evidence>
<evidence type="ECO:0000259" key="12">
    <source>
        <dbReference type="PROSITE" id="PS51867"/>
    </source>
</evidence>
<dbReference type="SMART" id="SM00757">
    <property type="entry name" value="CRA"/>
    <property type="match status" value="1"/>
</dbReference>
<dbReference type="PROSITE" id="PS50897">
    <property type="entry name" value="CTLH"/>
    <property type="match status" value="1"/>
</dbReference>
<dbReference type="InterPro" id="IPR013144">
    <property type="entry name" value="CRA_dom"/>
</dbReference>
<evidence type="ECO:0000256" key="7">
    <source>
        <dbReference type="ARBA" id="ARBA00022833"/>
    </source>
</evidence>
<dbReference type="SMART" id="SM00668">
    <property type="entry name" value="CTLH"/>
    <property type="match status" value="1"/>
</dbReference>
<evidence type="ECO:0000256" key="2">
    <source>
        <dbReference type="ARBA" id="ARBA00004496"/>
    </source>
</evidence>
<dbReference type="GO" id="GO:0061630">
    <property type="term" value="F:ubiquitin protein ligase activity"/>
    <property type="evidence" value="ECO:0007669"/>
    <property type="project" value="InterPro"/>
</dbReference>
<dbReference type="GO" id="GO:0034657">
    <property type="term" value="C:GID complex"/>
    <property type="evidence" value="ECO:0007669"/>
    <property type="project" value="TreeGrafter"/>
</dbReference>
<keyword evidence="4" id="KW-0963">Cytoplasm</keyword>
<protein>
    <recommendedName>
        <fullName evidence="3">E3 ubiquitin-protein transferase MAEA</fullName>
    </recommendedName>
    <alternativeName>
        <fullName evidence="9">Macrophage erythroblast attacher</fullName>
    </alternativeName>
</protein>
<gene>
    <name evidence="13" type="ORF">Pmani_034445</name>
</gene>
<evidence type="ECO:0000256" key="5">
    <source>
        <dbReference type="ARBA" id="ARBA00022723"/>
    </source>
</evidence>
<evidence type="ECO:0000313" key="14">
    <source>
        <dbReference type="Proteomes" id="UP001292094"/>
    </source>
</evidence>
<comment type="caution">
    <text evidence="13">The sequence shown here is derived from an EMBL/GenBank/DDBJ whole genome shotgun (WGS) entry which is preliminary data.</text>
</comment>
<reference evidence="13" key="1">
    <citation type="submission" date="2023-11" db="EMBL/GenBank/DDBJ databases">
        <title>Genome assemblies of two species of porcelain crab, Petrolisthes cinctipes and Petrolisthes manimaculis (Anomura: Porcellanidae).</title>
        <authorList>
            <person name="Angst P."/>
        </authorList>
    </citation>
    <scope>NUCLEOTIDE SEQUENCE</scope>
    <source>
        <strain evidence="13">PB745_02</strain>
        <tissue evidence="13">Gill</tissue>
    </source>
</reference>
<dbReference type="GO" id="GO:0016363">
    <property type="term" value="C:nuclear matrix"/>
    <property type="evidence" value="ECO:0007669"/>
    <property type="project" value="UniProtKB-SubCell"/>
</dbReference>
<dbReference type="GO" id="GO:0005737">
    <property type="term" value="C:cytoplasm"/>
    <property type="evidence" value="ECO:0007669"/>
    <property type="project" value="UniProtKB-SubCell"/>
</dbReference>
<keyword evidence="6 10" id="KW-0863">Zinc-finger</keyword>
<organism evidence="13 14">
    <name type="scientific">Petrolisthes manimaculis</name>
    <dbReference type="NCBI Taxonomy" id="1843537"/>
    <lineage>
        <taxon>Eukaryota</taxon>
        <taxon>Metazoa</taxon>
        <taxon>Ecdysozoa</taxon>
        <taxon>Arthropoda</taxon>
        <taxon>Crustacea</taxon>
        <taxon>Multicrustacea</taxon>
        <taxon>Malacostraca</taxon>
        <taxon>Eumalacostraca</taxon>
        <taxon>Eucarida</taxon>
        <taxon>Decapoda</taxon>
        <taxon>Pleocyemata</taxon>
        <taxon>Anomura</taxon>
        <taxon>Galatheoidea</taxon>
        <taxon>Porcellanidae</taxon>
        <taxon>Petrolisthes</taxon>
    </lineage>
</organism>
<name>A0AAE1TRL1_9EUCA</name>
<dbReference type="PROSITE" id="PS50896">
    <property type="entry name" value="LISH"/>
    <property type="match status" value="1"/>
</dbReference>
<sequence>MYTYDPMVSCISESPEVTNMPFWLGTARVVRLHTETLEPFFFGGARLLGLWSEASELSHLPAKWARYSHAGEGGRHESMADVSSIEHPTLKVPYDVLNKKFRLAQKTLDREVCHVTTAVSELERILFTDNQSASQISSLLGGVVEKLSSFKRKAEEATQEEVECGRVVKRRVEHLRGHDAPSPATVAEWRRTRLDRLLVEYLLRAGCYSTATKLASSRGIEGLTNLDVFLVAREVEQSLALHDTSKCLTWCHDNKSKLRKLNSSLEFNVRMQEYIELVKGDRRMDAIRHARKYFTGQEPHHLPSIQRCMALIAFPANTDVSPYKELLSPSRWDLLISQFRSENLKLYQLSSQSAFSVVVQSGLSALKTPHCYRGATGHNPDCPVCQPALNALASPLPYAHCSQSRLVCHISGDQLNENNQPLMLPNGYVYGEKALRQMASENNDTIVCPRSRQTFNIRDAEKVFVM</sequence>
<dbReference type="InterPro" id="IPR044063">
    <property type="entry name" value="ZF_RING_GID"/>
</dbReference>
<dbReference type="InterPro" id="IPR045098">
    <property type="entry name" value="Fyv10_fam"/>
</dbReference>
<dbReference type="Pfam" id="PF10607">
    <property type="entry name" value="CTLH"/>
    <property type="match status" value="1"/>
</dbReference>
<dbReference type="Proteomes" id="UP001292094">
    <property type="component" value="Unassembled WGS sequence"/>
</dbReference>
<evidence type="ECO:0000256" key="10">
    <source>
        <dbReference type="PROSITE-ProRule" id="PRU01215"/>
    </source>
</evidence>
<dbReference type="GO" id="GO:0008270">
    <property type="term" value="F:zinc ion binding"/>
    <property type="evidence" value="ECO:0007669"/>
    <property type="project" value="UniProtKB-KW"/>
</dbReference>
<evidence type="ECO:0000256" key="6">
    <source>
        <dbReference type="ARBA" id="ARBA00022771"/>
    </source>
</evidence>
<accession>A0AAE1TRL1</accession>
<comment type="subcellular location">
    <subcellularLocation>
        <location evidence="2">Cytoplasm</location>
    </subcellularLocation>
    <subcellularLocation>
        <location evidence="1">Nucleus matrix</location>
    </subcellularLocation>
</comment>
<keyword evidence="5" id="KW-0479">Metal-binding</keyword>
<evidence type="ECO:0000313" key="13">
    <source>
        <dbReference type="EMBL" id="KAK4292805.1"/>
    </source>
</evidence>
<dbReference type="InterPro" id="IPR024964">
    <property type="entry name" value="CTLH/CRA"/>
</dbReference>
<dbReference type="PANTHER" id="PTHR12170:SF2">
    <property type="entry name" value="E3 UBIQUITIN-PROTEIN TRANSFERASE MAEA"/>
    <property type="match status" value="1"/>
</dbReference>
<dbReference type="SUPFAM" id="SSF57850">
    <property type="entry name" value="RING/U-box"/>
    <property type="match status" value="1"/>
</dbReference>
<keyword evidence="7" id="KW-0862">Zinc</keyword>
<evidence type="ECO:0000256" key="9">
    <source>
        <dbReference type="ARBA" id="ARBA00029678"/>
    </source>
</evidence>
<evidence type="ECO:0000256" key="1">
    <source>
        <dbReference type="ARBA" id="ARBA00004109"/>
    </source>
</evidence>
<dbReference type="GO" id="GO:0043161">
    <property type="term" value="P:proteasome-mediated ubiquitin-dependent protein catabolic process"/>
    <property type="evidence" value="ECO:0007669"/>
    <property type="project" value="InterPro"/>
</dbReference>
<dbReference type="InterPro" id="IPR006594">
    <property type="entry name" value="LisH"/>
</dbReference>
<proteinExistence type="predicted"/>
<feature type="zinc finger region" description="RING-Gid-type" evidence="10">
    <location>
        <begin position="382"/>
        <end position="451"/>
    </location>
</feature>
<keyword evidence="14" id="KW-1185">Reference proteome</keyword>
<evidence type="ECO:0000256" key="3">
    <source>
        <dbReference type="ARBA" id="ARBA00014384"/>
    </source>
</evidence>
<dbReference type="InterPro" id="IPR006595">
    <property type="entry name" value="CTLH_C"/>
</dbReference>
<dbReference type="GO" id="GO:0043249">
    <property type="term" value="P:erythrocyte maturation"/>
    <property type="evidence" value="ECO:0007669"/>
    <property type="project" value="UniProtKB-KW"/>
</dbReference>
<dbReference type="PANTHER" id="PTHR12170">
    <property type="entry name" value="MACROPHAGE ERYTHROBLAST ATTACHER-RELATED"/>
    <property type="match status" value="1"/>
</dbReference>
<feature type="domain" description="RING-Gid-type" evidence="12">
    <location>
        <begin position="382"/>
        <end position="451"/>
    </location>
</feature>
<feature type="domain" description="CTLH" evidence="11">
    <location>
        <begin position="228"/>
        <end position="285"/>
    </location>
</feature>
<dbReference type="PROSITE" id="PS51867">
    <property type="entry name" value="ZF_RING_GID"/>
    <property type="match status" value="1"/>
</dbReference>
<evidence type="ECO:0000259" key="11">
    <source>
        <dbReference type="PROSITE" id="PS50897"/>
    </source>
</evidence>
<dbReference type="EMBL" id="JAWZYT010004723">
    <property type="protein sequence ID" value="KAK4292805.1"/>
    <property type="molecule type" value="Genomic_DNA"/>
</dbReference>
<evidence type="ECO:0000256" key="8">
    <source>
        <dbReference type="ARBA" id="ARBA00023057"/>
    </source>
</evidence>
<dbReference type="AlphaFoldDB" id="A0AAE1TRL1"/>
<keyword evidence="8" id="KW-0265">Erythrocyte maturation</keyword>